<accession>A0A1Z5JP88</accession>
<feature type="transmembrane region" description="Helical" evidence="6">
    <location>
        <begin position="134"/>
        <end position="155"/>
    </location>
</feature>
<evidence type="ECO:0000256" key="3">
    <source>
        <dbReference type="ARBA" id="ARBA00022989"/>
    </source>
</evidence>
<evidence type="ECO:0000313" key="8">
    <source>
        <dbReference type="EMBL" id="GAX15840.1"/>
    </source>
</evidence>
<evidence type="ECO:0000259" key="7">
    <source>
        <dbReference type="Pfam" id="PF02656"/>
    </source>
</evidence>
<dbReference type="Proteomes" id="UP000198406">
    <property type="component" value="Unassembled WGS sequence"/>
</dbReference>
<keyword evidence="2 6" id="KW-0812">Transmembrane</keyword>
<evidence type="ECO:0000256" key="5">
    <source>
        <dbReference type="SAM" id="MobiDB-lite"/>
    </source>
</evidence>
<reference evidence="8 9" key="1">
    <citation type="journal article" date="2015" name="Plant Cell">
        <title>Oil accumulation by the oleaginous diatom Fistulifera solaris as revealed by the genome and transcriptome.</title>
        <authorList>
            <person name="Tanaka T."/>
            <person name="Maeda Y."/>
            <person name="Veluchamy A."/>
            <person name="Tanaka M."/>
            <person name="Abida H."/>
            <person name="Marechal E."/>
            <person name="Bowler C."/>
            <person name="Muto M."/>
            <person name="Sunaga Y."/>
            <person name="Tanaka M."/>
            <person name="Yoshino T."/>
            <person name="Taniguchi T."/>
            <person name="Fukuda Y."/>
            <person name="Nemoto M."/>
            <person name="Matsumoto M."/>
            <person name="Wong P.S."/>
            <person name="Aburatani S."/>
            <person name="Fujibuchi W."/>
        </authorList>
    </citation>
    <scope>NUCLEOTIDE SEQUENCE [LARGE SCALE GENOMIC DNA]</scope>
    <source>
        <strain evidence="8 9">JPCC DA0580</strain>
    </source>
</reference>
<keyword evidence="9" id="KW-1185">Reference proteome</keyword>
<proteinExistence type="predicted"/>
<evidence type="ECO:0000256" key="4">
    <source>
        <dbReference type="ARBA" id="ARBA00023136"/>
    </source>
</evidence>
<dbReference type="OrthoDB" id="2243669at2759"/>
<evidence type="ECO:0000256" key="1">
    <source>
        <dbReference type="ARBA" id="ARBA00004127"/>
    </source>
</evidence>
<organism evidence="8 9">
    <name type="scientific">Fistulifera solaris</name>
    <name type="common">Oleaginous diatom</name>
    <dbReference type="NCBI Taxonomy" id="1519565"/>
    <lineage>
        <taxon>Eukaryota</taxon>
        <taxon>Sar</taxon>
        <taxon>Stramenopiles</taxon>
        <taxon>Ochrophyta</taxon>
        <taxon>Bacillariophyta</taxon>
        <taxon>Bacillariophyceae</taxon>
        <taxon>Bacillariophycidae</taxon>
        <taxon>Naviculales</taxon>
        <taxon>Naviculaceae</taxon>
        <taxon>Fistulifera</taxon>
    </lineage>
</organism>
<dbReference type="InterPro" id="IPR051572">
    <property type="entry name" value="VTC_Complex_Subunit"/>
</dbReference>
<name>A0A1Z5JP88_FISSO</name>
<feature type="region of interest" description="Disordered" evidence="5">
    <location>
        <begin position="27"/>
        <end position="67"/>
    </location>
</feature>
<keyword evidence="3 6" id="KW-1133">Transmembrane helix</keyword>
<dbReference type="AlphaFoldDB" id="A0A1Z5JP88"/>
<dbReference type="InParanoid" id="A0A1Z5JP88"/>
<feature type="domain" description="DUF202" evidence="7">
    <location>
        <begin position="125"/>
        <end position="191"/>
    </location>
</feature>
<protein>
    <recommendedName>
        <fullName evidence="7">DUF202 domain-containing protein</fullName>
    </recommendedName>
</protein>
<evidence type="ECO:0000256" key="6">
    <source>
        <dbReference type="SAM" id="Phobius"/>
    </source>
</evidence>
<dbReference type="GO" id="GO:0012505">
    <property type="term" value="C:endomembrane system"/>
    <property type="evidence" value="ECO:0007669"/>
    <property type="project" value="UniProtKB-SubCell"/>
</dbReference>
<feature type="transmembrane region" description="Helical" evidence="6">
    <location>
        <begin position="161"/>
        <end position="183"/>
    </location>
</feature>
<dbReference type="PANTHER" id="PTHR46140">
    <property type="entry name" value="VACUOLAR TRANSPORTER CHAPERONE 1-RELATED"/>
    <property type="match status" value="1"/>
</dbReference>
<evidence type="ECO:0000313" key="9">
    <source>
        <dbReference type="Proteomes" id="UP000198406"/>
    </source>
</evidence>
<comment type="caution">
    <text evidence="8">The sequence shown here is derived from an EMBL/GenBank/DDBJ whole genome shotgun (WGS) entry which is preliminary data.</text>
</comment>
<sequence>MFGIGKSPSNASGDKSSNFYFVQKSATEGGNERQFSEIESVPAGTSEDEFAPRVLPPQANPSPYIKGRKTAPKLTAAAPANGSSSNSIGGFFGGLFSGGKAKEPAYGQIGTLMKLRKAPIKIEPKVFFANERTFLAWMHLSVILAGASIAILAVADDSEGQIGQLYGIVLLPVAIAFIVYSMYQYQRRANMIRNRHPGPYEDTVGPTVLCVMLMISILAQFSLKMYSIATQTM</sequence>
<feature type="transmembrane region" description="Helical" evidence="6">
    <location>
        <begin position="204"/>
        <end position="223"/>
    </location>
</feature>
<dbReference type="Pfam" id="PF02656">
    <property type="entry name" value="DUF202"/>
    <property type="match status" value="1"/>
</dbReference>
<dbReference type="InterPro" id="IPR003807">
    <property type="entry name" value="DUF202"/>
</dbReference>
<dbReference type="EMBL" id="BDSP01000097">
    <property type="protein sequence ID" value="GAX15840.1"/>
    <property type="molecule type" value="Genomic_DNA"/>
</dbReference>
<dbReference type="PANTHER" id="PTHR46140:SF1">
    <property type="entry name" value="VACUOLAR TRANSPORTER CHAPERONE COMPLEX SUBUNIT 4-RELATED"/>
    <property type="match status" value="1"/>
</dbReference>
<comment type="subcellular location">
    <subcellularLocation>
        <location evidence="1">Endomembrane system</location>
        <topology evidence="1">Multi-pass membrane protein</topology>
    </subcellularLocation>
</comment>
<evidence type="ECO:0000256" key="2">
    <source>
        <dbReference type="ARBA" id="ARBA00022692"/>
    </source>
</evidence>
<keyword evidence="4 6" id="KW-0472">Membrane</keyword>
<gene>
    <name evidence="8" type="ORF">FisN_2Lh439</name>
</gene>